<dbReference type="PROSITE" id="PS00105">
    <property type="entry name" value="AA_TRANSFER_CLASS_1"/>
    <property type="match status" value="1"/>
</dbReference>
<dbReference type="GO" id="GO:0000105">
    <property type="term" value="P:L-histidine biosynthetic process"/>
    <property type="evidence" value="ECO:0007669"/>
    <property type="project" value="UniProtKB-UniRule"/>
</dbReference>
<sequence length="365" mass="41470">MKFNKLLDTMPIYEAGKPIDLIARKYGINKKNIIKLASNENPFGTSLKVITKIKSSMNEMFRYPDDSMYELKNSLSKKFNVNKSNIIIGAGSDQIIEICVQAKCDKKSTVLMANTTFAMYEISAKKVGAKIIKTKDDEHNLEQLFDLYEKHGADIIFLCLPNNPLGECLDKNDVYAFLKKISKKTLVVVDGVYQEYASFKDKNKLINASDLITKFPNCIYLGSFSKAYGLGGMRIGYGIADKNIINTLNKVRNPFNVSTLALIAANEALKDEDFVNKTIKSNFNEMLRYEEFAKKKDIEYIDSYTNFIIYKFGNKFDSKILSEKLLKKGIILRDLSSYKMNAIRITIGTNKQNTKVLEVLNKLLK</sequence>
<comment type="pathway">
    <text evidence="2 9">Amino-acid biosynthesis; L-histidine biosynthesis; L-histidine from 5-phospho-alpha-D-ribose 1-diphosphate: step 7/9.</text>
</comment>
<dbReference type="SUPFAM" id="SSF53383">
    <property type="entry name" value="PLP-dependent transferases"/>
    <property type="match status" value="1"/>
</dbReference>
<dbReference type="EMBL" id="CP053840">
    <property type="protein sequence ID" value="QKF66537.1"/>
    <property type="molecule type" value="Genomic_DNA"/>
</dbReference>
<dbReference type="InterPro" id="IPR015424">
    <property type="entry name" value="PyrdxlP-dep_Trfase"/>
</dbReference>
<dbReference type="Proteomes" id="UP000503482">
    <property type="component" value="Chromosome"/>
</dbReference>
<evidence type="ECO:0000256" key="4">
    <source>
        <dbReference type="ARBA" id="ARBA00011738"/>
    </source>
</evidence>
<evidence type="ECO:0000256" key="6">
    <source>
        <dbReference type="ARBA" id="ARBA00022679"/>
    </source>
</evidence>
<dbReference type="InterPro" id="IPR015421">
    <property type="entry name" value="PyrdxlP-dep_Trfase_major"/>
</dbReference>
<evidence type="ECO:0000259" key="10">
    <source>
        <dbReference type="Pfam" id="PF00155"/>
    </source>
</evidence>
<dbReference type="RefSeq" id="WP_128358993.1">
    <property type="nucleotide sequence ID" value="NZ_CP053840.1"/>
</dbReference>
<dbReference type="AlphaFoldDB" id="A0AAE7BA89"/>
<keyword evidence="7 9" id="KW-0663">Pyridoxal phosphate</keyword>
<comment type="cofactor">
    <cofactor evidence="1 9">
        <name>pyridoxal 5'-phosphate</name>
        <dbReference type="ChEBI" id="CHEBI:597326"/>
    </cofactor>
</comment>
<evidence type="ECO:0000256" key="2">
    <source>
        <dbReference type="ARBA" id="ARBA00005011"/>
    </source>
</evidence>
<protein>
    <recommendedName>
        <fullName evidence="9">Histidinol-phosphate aminotransferase</fullName>
        <ecNumber evidence="9">2.6.1.9</ecNumber>
    </recommendedName>
    <alternativeName>
        <fullName evidence="9">Imidazole acetol-phosphate transaminase</fullName>
    </alternativeName>
</protein>
<keyword evidence="9" id="KW-0028">Amino-acid biosynthesis</keyword>
<keyword evidence="12" id="KW-1185">Reference proteome</keyword>
<evidence type="ECO:0000313" key="11">
    <source>
        <dbReference type="EMBL" id="QKF66537.1"/>
    </source>
</evidence>
<dbReference type="KEGG" id="avp:AVENP_0981"/>
<evidence type="ECO:0000256" key="8">
    <source>
        <dbReference type="ARBA" id="ARBA00047481"/>
    </source>
</evidence>
<dbReference type="InterPro" id="IPR005861">
    <property type="entry name" value="HisP_aminotrans"/>
</dbReference>
<dbReference type="PANTHER" id="PTHR43643">
    <property type="entry name" value="HISTIDINOL-PHOSPHATE AMINOTRANSFERASE 2"/>
    <property type="match status" value="1"/>
</dbReference>
<dbReference type="InterPro" id="IPR004839">
    <property type="entry name" value="Aminotransferase_I/II_large"/>
</dbReference>
<dbReference type="Pfam" id="PF00155">
    <property type="entry name" value="Aminotran_1_2"/>
    <property type="match status" value="1"/>
</dbReference>
<dbReference type="PANTHER" id="PTHR43643:SF3">
    <property type="entry name" value="HISTIDINOL-PHOSPHATE AMINOTRANSFERASE"/>
    <property type="match status" value="1"/>
</dbReference>
<feature type="modified residue" description="N6-(pyridoxal phosphate)lysine" evidence="9">
    <location>
        <position position="226"/>
    </location>
</feature>
<comment type="subunit">
    <text evidence="4 9">Homodimer.</text>
</comment>
<dbReference type="NCBIfam" id="TIGR01141">
    <property type="entry name" value="hisC"/>
    <property type="match status" value="1"/>
</dbReference>
<dbReference type="Gene3D" id="3.90.1150.10">
    <property type="entry name" value="Aspartate Aminotransferase, domain 1"/>
    <property type="match status" value="1"/>
</dbReference>
<keyword evidence="9" id="KW-0368">Histidine biosynthesis</keyword>
<accession>A0AAE7BA89</accession>
<evidence type="ECO:0000256" key="7">
    <source>
        <dbReference type="ARBA" id="ARBA00022898"/>
    </source>
</evidence>
<evidence type="ECO:0000256" key="1">
    <source>
        <dbReference type="ARBA" id="ARBA00001933"/>
    </source>
</evidence>
<dbReference type="InterPro" id="IPR050106">
    <property type="entry name" value="HistidinolP_aminotransfase"/>
</dbReference>
<evidence type="ECO:0000256" key="9">
    <source>
        <dbReference type="HAMAP-Rule" id="MF_01023"/>
    </source>
</evidence>
<dbReference type="GO" id="GO:0004400">
    <property type="term" value="F:histidinol-phosphate transaminase activity"/>
    <property type="evidence" value="ECO:0007669"/>
    <property type="project" value="UniProtKB-UniRule"/>
</dbReference>
<evidence type="ECO:0000256" key="3">
    <source>
        <dbReference type="ARBA" id="ARBA00007970"/>
    </source>
</evidence>
<gene>
    <name evidence="9" type="primary">hisC</name>
    <name evidence="11" type="ORF">AVENP_0981</name>
</gene>
<evidence type="ECO:0000313" key="12">
    <source>
        <dbReference type="Proteomes" id="UP000503482"/>
    </source>
</evidence>
<reference evidence="11 12" key="1">
    <citation type="submission" date="2020-05" db="EMBL/GenBank/DDBJ databases">
        <title>Complete genome sequencing of Campylobacter and Arcobacter type strains.</title>
        <authorList>
            <person name="Miller W.G."/>
            <person name="Yee E."/>
        </authorList>
    </citation>
    <scope>NUCLEOTIDE SEQUENCE [LARGE SCALE GENOMIC DNA]</scope>
    <source>
        <strain evidence="11 12">LMG 26156</strain>
    </source>
</reference>
<evidence type="ECO:0000256" key="5">
    <source>
        <dbReference type="ARBA" id="ARBA00022576"/>
    </source>
</evidence>
<dbReference type="EC" id="2.6.1.9" evidence="9"/>
<name>A0AAE7BA89_9BACT</name>
<organism evidence="11 12">
    <name type="scientific">Arcobacter venerupis</name>
    <dbReference type="NCBI Taxonomy" id="1054033"/>
    <lineage>
        <taxon>Bacteria</taxon>
        <taxon>Pseudomonadati</taxon>
        <taxon>Campylobacterota</taxon>
        <taxon>Epsilonproteobacteria</taxon>
        <taxon>Campylobacterales</taxon>
        <taxon>Arcobacteraceae</taxon>
        <taxon>Arcobacter</taxon>
    </lineage>
</organism>
<dbReference type="GO" id="GO:0030170">
    <property type="term" value="F:pyridoxal phosphate binding"/>
    <property type="evidence" value="ECO:0007669"/>
    <property type="project" value="InterPro"/>
</dbReference>
<keyword evidence="6 9" id="KW-0808">Transferase</keyword>
<comment type="catalytic activity">
    <reaction evidence="8 9">
        <text>L-histidinol phosphate + 2-oxoglutarate = 3-(imidazol-4-yl)-2-oxopropyl phosphate + L-glutamate</text>
        <dbReference type="Rhea" id="RHEA:23744"/>
        <dbReference type="ChEBI" id="CHEBI:16810"/>
        <dbReference type="ChEBI" id="CHEBI:29985"/>
        <dbReference type="ChEBI" id="CHEBI:57766"/>
        <dbReference type="ChEBI" id="CHEBI:57980"/>
        <dbReference type="EC" id="2.6.1.9"/>
    </reaction>
</comment>
<feature type="domain" description="Aminotransferase class I/classII large" evidence="10">
    <location>
        <begin position="32"/>
        <end position="360"/>
    </location>
</feature>
<dbReference type="InterPro" id="IPR004838">
    <property type="entry name" value="NHTrfase_class1_PyrdxlP-BS"/>
</dbReference>
<comment type="similarity">
    <text evidence="3 9">Belongs to the class-II pyridoxal-phosphate-dependent aminotransferase family. Histidinol-phosphate aminotransferase subfamily.</text>
</comment>
<dbReference type="HAMAP" id="MF_01023">
    <property type="entry name" value="HisC_aminotrans_2"/>
    <property type="match status" value="1"/>
</dbReference>
<dbReference type="InterPro" id="IPR015422">
    <property type="entry name" value="PyrdxlP-dep_Trfase_small"/>
</dbReference>
<dbReference type="CDD" id="cd00609">
    <property type="entry name" value="AAT_like"/>
    <property type="match status" value="1"/>
</dbReference>
<dbReference type="Gene3D" id="3.40.640.10">
    <property type="entry name" value="Type I PLP-dependent aspartate aminotransferase-like (Major domain)"/>
    <property type="match status" value="1"/>
</dbReference>
<proteinExistence type="inferred from homology"/>
<keyword evidence="5 9" id="KW-0032">Aminotransferase</keyword>